<name>A0ABM1S5E0_LIMPO</name>
<dbReference type="PANTHER" id="PTHR11042:SF183">
    <property type="entry name" value="MEMBRANE-ASSOCIATED TYROSINE- AND THREONINE-SPECIFIC CDC2-INHIBITORY KINASE"/>
    <property type="match status" value="1"/>
</dbReference>
<evidence type="ECO:0000256" key="2">
    <source>
        <dbReference type="ARBA" id="ARBA00022527"/>
    </source>
</evidence>
<dbReference type="PROSITE" id="PS50011">
    <property type="entry name" value="PROTEIN_KINASE_DOM"/>
    <property type="match status" value="1"/>
</dbReference>
<evidence type="ECO:0000256" key="4">
    <source>
        <dbReference type="ARBA" id="ARBA00022723"/>
    </source>
</evidence>
<feature type="compositionally biased region" description="Pro residues" evidence="14">
    <location>
        <begin position="32"/>
        <end position="41"/>
    </location>
</feature>
<reference evidence="17" key="1">
    <citation type="submission" date="2025-08" db="UniProtKB">
        <authorList>
            <consortium name="RefSeq"/>
        </authorList>
    </citation>
    <scope>IDENTIFICATION</scope>
    <source>
        <tissue evidence="17">Muscle</tissue>
    </source>
</reference>
<dbReference type="PROSITE" id="PS00107">
    <property type="entry name" value="PROTEIN_KINASE_ATP"/>
    <property type="match status" value="1"/>
</dbReference>
<evidence type="ECO:0000256" key="5">
    <source>
        <dbReference type="ARBA" id="ARBA00022741"/>
    </source>
</evidence>
<keyword evidence="9" id="KW-0131">Cell cycle</keyword>
<dbReference type="InterPro" id="IPR000719">
    <property type="entry name" value="Prot_kinase_dom"/>
</dbReference>
<feature type="domain" description="Protein kinase" evidence="15">
    <location>
        <begin position="88"/>
        <end position="336"/>
    </location>
</feature>
<dbReference type="CDD" id="cd14050">
    <property type="entry name" value="PKc_Myt1"/>
    <property type="match status" value="1"/>
</dbReference>
<dbReference type="EC" id="2.7.11.1" evidence="1"/>
<dbReference type="InterPro" id="IPR011009">
    <property type="entry name" value="Kinase-like_dom_sf"/>
</dbReference>
<dbReference type="Proteomes" id="UP000694941">
    <property type="component" value="Unplaced"/>
</dbReference>
<comment type="catalytic activity">
    <reaction evidence="12">
        <text>L-seryl-[protein] + ATP = O-phospho-L-seryl-[protein] + ADP + H(+)</text>
        <dbReference type="Rhea" id="RHEA:17989"/>
        <dbReference type="Rhea" id="RHEA-COMP:9863"/>
        <dbReference type="Rhea" id="RHEA-COMP:11604"/>
        <dbReference type="ChEBI" id="CHEBI:15378"/>
        <dbReference type="ChEBI" id="CHEBI:29999"/>
        <dbReference type="ChEBI" id="CHEBI:30616"/>
        <dbReference type="ChEBI" id="CHEBI:83421"/>
        <dbReference type="ChEBI" id="CHEBI:456216"/>
        <dbReference type="EC" id="2.7.11.1"/>
    </reaction>
</comment>
<dbReference type="InterPro" id="IPR017441">
    <property type="entry name" value="Protein_kinase_ATP_BS"/>
</dbReference>
<evidence type="ECO:0000256" key="11">
    <source>
        <dbReference type="ARBA" id="ARBA00047899"/>
    </source>
</evidence>
<keyword evidence="2" id="KW-0723">Serine/threonine-protein kinase</keyword>
<accession>A0ABM1S5E0</accession>
<keyword evidence="7 13" id="KW-0067">ATP-binding</keyword>
<gene>
    <name evidence="17" type="primary">LOC106457276</name>
</gene>
<dbReference type="InterPro" id="IPR050339">
    <property type="entry name" value="CC_SR_Kinase"/>
</dbReference>
<dbReference type="Gene3D" id="3.30.200.20">
    <property type="entry name" value="Phosphorylase Kinase, domain 1"/>
    <property type="match status" value="1"/>
</dbReference>
<keyword evidence="16" id="KW-1185">Reference proteome</keyword>
<comment type="catalytic activity">
    <reaction evidence="11">
        <text>L-threonyl-[protein] + ATP = O-phospho-L-threonyl-[protein] + ADP + H(+)</text>
        <dbReference type="Rhea" id="RHEA:46608"/>
        <dbReference type="Rhea" id="RHEA-COMP:11060"/>
        <dbReference type="Rhea" id="RHEA-COMP:11605"/>
        <dbReference type="ChEBI" id="CHEBI:15378"/>
        <dbReference type="ChEBI" id="CHEBI:30013"/>
        <dbReference type="ChEBI" id="CHEBI:30616"/>
        <dbReference type="ChEBI" id="CHEBI:61977"/>
        <dbReference type="ChEBI" id="CHEBI:456216"/>
        <dbReference type="EC" id="2.7.11.1"/>
    </reaction>
</comment>
<evidence type="ECO:0000313" key="16">
    <source>
        <dbReference type="Proteomes" id="UP000694941"/>
    </source>
</evidence>
<keyword evidence="6" id="KW-0418">Kinase</keyword>
<evidence type="ECO:0000256" key="6">
    <source>
        <dbReference type="ARBA" id="ARBA00022777"/>
    </source>
</evidence>
<evidence type="ECO:0000256" key="7">
    <source>
        <dbReference type="ARBA" id="ARBA00022840"/>
    </source>
</evidence>
<dbReference type="GeneID" id="106457276"/>
<dbReference type="Pfam" id="PF00069">
    <property type="entry name" value="Pkinase"/>
    <property type="match status" value="1"/>
</dbReference>
<evidence type="ECO:0000259" key="15">
    <source>
        <dbReference type="PROSITE" id="PS50011"/>
    </source>
</evidence>
<evidence type="ECO:0000256" key="9">
    <source>
        <dbReference type="ARBA" id="ARBA00023306"/>
    </source>
</evidence>
<evidence type="ECO:0000256" key="3">
    <source>
        <dbReference type="ARBA" id="ARBA00022679"/>
    </source>
</evidence>
<feature type="region of interest" description="Disordered" evidence="14">
    <location>
        <begin position="1"/>
        <end position="46"/>
    </location>
</feature>
<evidence type="ECO:0000256" key="13">
    <source>
        <dbReference type="PROSITE-ProRule" id="PRU10141"/>
    </source>
</evidence>
<organism evidence="16 17">
    <name type="scientific">Limulus polyphemus</name>
    <name type="common">Atlantic horseshoe crab</name>
    <dbReference type="NCBI Taxonomy" id="6850"/>
    <lineage>
        <taxon>Eukaryota</taxon>
        <taxon>Metazoa</taxon>
        <taxon>Ecdysozoa</taxon>
        <taxon>Arthropoda</taxon>
        <taxon>Chelicerata</taxon>
        <taxon>Merostomata</taxon>
        <taxon>Xiphosura</taxon>
        <taxon>Limulidae</taxon>
        <taxon>Limulus</taxon>
    </lineage>
</organism>
<dbReference type="InterPro" id="IPR008271">
    <property type="entry name" value="Ser/Thr_kinase_AS"/>
</dbReference>
<keyword evidence="4" id="KW-0479">Metal-binding</keyword>
<keyword evidence="5 13" id="KW-0547">Nucleotide-binding</keyword>
<keyword evidence="3" id="KW-0808">Transferase</keyword>
<dbReference type="RefSeq" id="XP_022238845.1">
    <property type="nucleotide sequence ID" value="XM_022383137.1"/>
</dbReference>
<protein>
    <recommendedName>
        <fullName evidence="1">non-specific serine/threonine protein kinase</fullName>
        <ecNumber evidence="1">2.7.11.1</ecNumber>
    </recommendedName>
</protein>
<evidence type="ECO:0000256" key="12">
    <source>
        <dbReference type="ARBA" id="ARBA00048679"/>
    </source>
</evidence>
<evidence type="ECO:0000313" key="17">
    <source>
        <dbReference type="RefSeq" id="XP_022238845.1"/>
    </source>
</evidence>
<evidence type="ECO:0000256" key="8">
    <source>
        <dbReference type="ARBA" id="ARBA00022842"/>
    </source>
</evidence>
<sequence>MATLKSPRPTPEFFSDSQTFSTKKARATPRDQLPPRPPVKSAPPVSRLFHNRPLLQRAQVVSFRGSDSFLLSKHYDESSQELYFDQCFQVESKLGAGSFGEVFKVRSKEDGRRYAVKKSRQRFRGESDRQRKLEEVKKHEQLPKHSNCIRFVKAWEEKQHLYIQTELCETSLSNYAEQNHEIPESVVWNYLVDLLLAVKHLHDHNLIHLDIKPANIFISKDGVCKLGDFGLVLDLNKGDISEAIEGDPMYLAPELLEGKFTKAADIFSLGITILELASDLDLPRGGDGWHLLREGRIPLEFLTELSPELKQIIQLMMLPDHRERPSAAELLNLSAVKRILKKRRIQLSCRAVVSAIELFFHWILTCLIWLKNVVTFPVKKLIQSGNIVNVPSSSSRPRILSEWEQSFSDDEVFEYDVINTTNSDLGIPLSDTSTSSESRNGSFFISSIADRLVNSTPAVTRQRHLNKSMTPNHIVTHDWDSYRNSPDVTHNLSVKSQTPYILNSSLHESSLLEDDAEVRAGIGPKNLMNKTSSSEEIGYRHRMKCIQ</sequence>
<keyword evidence="8" id="KW-0460">Magnesium</keyword>
<dbReference type="PROSITE" id="PS00108">
    <property type="entry name" value="PROTEIN_KINASE_ST"/>
    <property type="match status" value="1"/>
</dbReference>
<dbReference type="Gene3D" id="1.10.510.10">
    <property type="entry name" value="Transferase(Phosphotransferase) domain 1"/>
    <property type="match status" value="1"/>
</dbReference>
<dbReference type="PANTHER" id="PTHR11042">
    <property type="entry name" value="EUKARYOTIC TRANSLATION INITIATION FACTOR 2-ALPHA KINASE EIF2-ALPHA KINASE -RELATED"/>
    <property type="match status" value="1"/>
</dbReference>
<dbReference type="SUPFAM" id="SSF56112">
    <property type="entry name" value="Protein kinase-like (PK-like)"/>
    <property type="match status" value="1"/>
</dbReference>
<evidence type="ECO:0000256" key="1">
    <source>
        <dbReference type="ARBA" id="ARBA00012513"/>
    </source>
</evidence>
<feature type="binding site" evidence="13">
    <location>
        <position position="118"/>
    </location>
    <ligand>
        <name>ATP</name>
        <dbReference type="ChEBI" id="CHEBI:30616"/>
    </ligand>
</feature>
<proteinExistence type="inferred from homology"/>
<comment type="similarity">
    <text evidence="10">Belongs to the protein kinase superfamily. Ser/Thr protein kinase family. GCN2 subfamily.</text>
</comment>
<dbReference type="SMART" id="SM00220">
    <property type="entry name" value="S_TKc"/>
    <property type="match status" value="1"/>
</dbReference>
<evidence type="ECO:0000256" key="10">
    <source>
        <dbReference type="ARBA" id="ARBA00037982"/>
    </source>
</evidence>
<evidence type="ECO:0000256" key="14">
    <source>
        <dbReference type="SAM" id="MobiDB-lite"/>
    </source>
</evidence>